<feature type="transmembrane region" description="Helical" evidence="1">
    <location>
        <begin position="20"/>
        <end position="43"/>
    </location>
</feature>
<dbReference type="Proteomes" id="UP001500540">
    <property type="component" value="Unassembled WGS sequence"/>
</dbReference>
<evidence type="ECO:0000313" key="2">
    <source>
        <dbReference type="EMBL" id="GAA3759710.1"/>
    </source>
</evidence>
<organism evidence="2 3">
    <name type="scientific">Microbacterium kribbense</name>
    <dbReference type="NCBI Taxonomy" id="433645"/>
    <lineage>
        <taxon>Bacteria</taxon>
        <taxon>Bacillati</taxon>
        <taxon>Actinomycetota</taxon>
        <taxon>Actinomycetes</taxon>
        <taxon>Micrococcales</taxon>
        <taxon>Microbacteriaceae</taxon>
        <taxon>Microbacterium</taxon>
    </lineage>
</organism>
<sequence length="148" mass="15422">MLGKRSKQASRDGLANGGWIPSASLGLTVVCALVILAIVVQLYGDTRENVDYRCIVDGSPAGVAATENALISARVTLVPMGRLCTWHAANGGVVLDQSGWPLTLVFLGCSALAVAFTTYGALKRYASGLVPLAVLAAFWLGILAYVNV</sequence>
<feature type="transmembrane region" description="Helical" evidence="1">
    <location>
        <begin position="129"/>
        <end position="146"/>
    </location>
</feature>
<gene>
    <name evidence="2" type="ORF">GCM10022240_10370</name>
</gene>
<evidence type="ECO:0000256" key="1">
    <source>
        <dbReference type="SAM" id="Phobius"/>
    </source>
</evidence>
<feature type="transmembrane region" description="Helical" evidence="1">
    <location>
        <begin position="100"/>
        <end position="122"/>
    </location>
</feature>
<keyword evidence="1" id="KW-1133">Transmembrane helix</keyword>
<evidence type="ECO:0000313" key="3">
    <source>
        <dbReference type="Proteomes" id="UP001500540"/>
    </source>
</evidence>
<reference evidence="3" key="1">
    <citation type="journal article" date="2019" name="Int. J. Syst. Evol. Microbiol.">
        <title>The Global Catalogue of Microorganisms (GCM) 10K type strain sequencing project: providing services to taxonomists for standard genome sequencing and annotation.</title>
        <authorList>
            <consortium name="The Broad Institute Genomics Platform"/>
            <consortium name="The Broad Institute Genome Sequencing Center for Infectious Disease"/>
            <person name="Wu L."/>
            <person name="Ma J."/>
        </authorList>
    </citation>
    <scope>NUCLEOTIDE SEQUENCE [LARGE SCALE GENOMIC DNA]</scope>
    <source>
        <strain evidence="3">JCM 16950</strain>
    </source>
</reference>
<keyword evidence="3" id="KW-1185">Reference proteome</keyword>
<keyword evidence="1" id="KW-0472">Membrane</keyword>
<name>A0ABP7G9A8_9MICO</name>
<keyword evidence="1" id="KW-0812">Transmembrane</keyword>
<proteinExistence type="predicted"/>
<dbReference type="EMBL" id="BAABAF010000003">
    <property type="protein sequence ID" value="GAA3759710.1"/>
    <property type="molecule type" value="Genomic_DNA"/>
</dbReference>
<comment type="caution">
    <text evidence="2">The sequence shown here is derived from an EMBL/GenBank/DDBJ whole genome shotgun (WGS) entry which is preliminary data.</text>
</comment>
<protein>
    <submittedName>
        <fullName evidence="2">Uncharacterized protein</fullName>
    </submittedName>
</protein>
<accession>A0ABP7G9A8</accession>